<proteinExistence type="predicted"/>
<dbReference type="Proteomes" id="UP000254618">
    <property type="component" value="Unassembled WGS sequence"/>
</dbReference>
<accession>A0A378QYZ2</accession>
<dbReference type="Proteomes" id="UP000190777">
    <property type="component" value="Unassembled WGS sequence"/>
</dbReference>
<evidence type="ECO:0000313" key="6">
    <source>
        <dbReference type="Proteomes" id="UP000254618"/>
    </source>
</evidence>
<evidence type="ECO:0000256" key="1">
    <source>
        <dbReference type="SAM" id="SignalP"/>
    </source>
</evidence>
<reference evidence="4 6" key="2">
    <citation type="submission" date="2018-06" db="EMBL/GenBank/DDBJ databases">
        <authorList>
            <consortium name="Pathogen Informatics"/>
            <person name="Doyle S."/>
        </authorList>
    </citation>
    <scope>NUCLEOTIDE SEQUENCE [LARGE SCALE GENOMIC DNA]</scope>
    <source>
        <strain evidence="4 6">NCTC11012</strain>
    </source>
</reference>
<dbReference type="EMBL" id="UGQF01000001">
    <property type="protein sequence ID" value="STZ04673.1"/>
    <property type="molecule type" value="Genomic_DNA"/>
</dbReference>
<keyword evidence="5" id="KW-1185">Reference proteome</keyword>
<dbReference type="Pfam" id="PF16747">
    <property type="entry name" value="Adhesin_E"/>
    <property type="match status" value="1"/>
</dbReference>
<evidence type="ECO:0000313" key="5">
    <source>
        <dbReference type="Proteomes" id="UP000190777"/>
    </source>
</evidence>
<protein>
    <recommendedName>
        <fullName evidence="2">Surface-adhesin protein E-like domain-containing protein</fullName>
    </recommendedName>
</protein>
<organism evidence="4 6">
    <name type="scientific">Moraxella equi</name>
    <dbReference type="NCBI Taxonomy" id="60442"/>
    <lineage>
        <taxon>Bacteria</taxon>
        <taxon>Pseudomonadati</taxon>
        <taxon>Pseudomonadota</taxon>
        <taxon>Gammaproteobacteria</taxon>
        <taxon>Moraxellales</taxon>
        <taxon>Moraxellaceae</taxon>
        <taxon>Moraxella</taxon>
    </lineage>
</organism>
<feature type="domain" description="Surface-adhesin protein E-like" evidence="2">
    <location>
        <begin position="26"/>
        <end position="137"/>
    </location>
</feature>
<reference evidence="3 5" key="1">
    <citation type="submission" date="2017-03" db="EMBL/GenBank/DDBJ databases">
        <title>Draft genome sequence of Moraxella equi CCUG 4950T type strain.</title>
        <authorList>
            <person name="Salva-Serra F."/>
            <person name="Engstrom-Jakobsson H."/>
            <person name="Thorell K."/>
            <person name="Jaen-Luchoro D."/>
            <person name="Gonzales-Siles L."/>
            <person name="Karlsson R."/>
            <person name="Yazdan S."/>
            <person name="Boulund F."/>
            <person name="Johnning A."/>
            <person name="Engstrand L."/>
            <person name="Kristiansson E."/>
            <person name="Moore E."/>
        </authorList>
    </citation>
    <scope>NUCLEOTIDE SEQUENCE [LARGE SCALE GENOMIC DNA]</scope>
    <source>
        <strain evidence="3 5">CCUG 4950</strain>
    </source>
</reference>
<gene>
    <name evidence="3" type="ORF">B5J93_04920</name>
    <name evidence="4" type="ORF">NCTC11012_02960</name>
</gene>
<dbReference type="RefSeq" id="WP_079325122.1">
    <property type="nucleotide sequence ID" value="NZ_MXAP01000047.1"/>
</dbReference>
<name>A0A378QYZ2_9GAMM</name>
<dbReference type="AlphaFoldDB" id="A0A378QYZ2"/>
<feature type="chain" id="PRO_5017052826" description="Surface-adhesin protein E-like domain-containing protein" evidence="1">
    <location>
        <begin position="20"/>
        <end position="145"/>
    </location>
</feature>
<evidence type="ECO:0000313" key="3">
    <source>
        <dbReference type="EMBL" id="OPH38995.1"/>
    </source>
</evidence>
<feature type="signal peptide" evidence="1">
    <location>
        <begin position="1"/>
        <end position="19"/>
    </location>
</feature>
<dbReference type="EMBL" id="MXAP01000047">
    <property type="protein sequence ID" value="OPH38995.1"/>
    <property type="molecule type" value="Genomic_DNA"/>
</dbReference>
<sequence>MKKLILAGLILASSQMTLAVNWIDVGLSSKRDNEKTYIDLDTFGAVKINQNIYVSAWVKQDYPVLRRLPDGRVYSSETTLNYFDCDYRKWLIVEQHRYYNGGVIWSAKAQHSLSSSQSWDTAIPNSIGEALLEEACTSYSIMKNQ</sequence>
<evidence type="ECO:0000313" key="4">
    <source>
        <dbReference type="EMBL" id="STZ04673.1"/>
    </source>
</evidence>
<keyword evidence="1" id="KW-0732">Signal</keyword>
<dbReference type="InterPro" id="IPR031939">
    <property type="entry name" value="Adhesin_E-like"/>
</dbReference>
<evidence type="ECO:0000259" key="2">
    <source>
        <dbReference type="Pfam" id="PF16747"/>
    </source>
</evidence>